<dbReference type="PANTHER" id="PTHR44167:SF26">
    <property type="entry name" value="PROTEIN KINASE, PUTATIVE (AFU_ORTHOLOGUE AFUA_5G07950)-RELATED"/>
    <property type="match status" value="1"/>
</dbReference>
<dbReference type="Pfam" id="PF00069">
    <property type="entry name" value="Pkinase"/>
    <property type="match status" value="1"/>
</dbReference>
<dbReference type="Gene3D" id="1.10.510.10">
    <property type="entry name" value="Transferase(Phosphotransferase) domain 1"/>
    <property type="match status" value="1"/>
</dbReference>
<dbReference type="EMBL" id="JAKEKT020000019">
    <property type="protein sequence ID" value="KAL1645531.1"/>
    <property type="molecule type" value="Genomic_DNA"/>
</dbReference>
<dbReference type="Gene3D" id="3.30.200.20">
    <property type="entry name" value="Phosphorylase Kinase, domain 1"/>
    <property type="match status" value="1"/>
</dbReference>
<sequence length="531" mass="60014">MERLAREFEVLKDLDHPNIIKLEKVYHSDAGFYIFQELIPGGDLFSFITNRHESGMPTIEAAVIVYQILKGVEYLHNNGIVHRDIKPDNVLLTSTKTASRAVITDFGQARYLPDEDAAQRMKTMAGTLGFNAPEIFKRNSKIPFGSGYSKAVDIWSVGCVTAQLLTGKPMFHENDAENQEAAVKILSSRCNLDILDNDPAWQGVGRRAKDFIRRTVVLDENDRLSAKEALQHDLFSNRAHVDEFKAVYQHVTKDWEPRRRTFRIIERISPSRPQMELNTSQFFPPPTLPERRPLPIVDLLSGQSSMMPVITEEAACPGASSATPSIDSGEESEIPRPPQSWGGTASEEWTPAKRIAATYSPRPPLTETRQSVTGRVVQQDSNPRQDIDQENQGQQQLIPTQLLTLKHHAKEQDLQKLYRADGAEQSLPPRSSVPNQLHLDEEGIREDMRQLSLTEQKDDEAMDFQETRQPSFDFDQEMTQNSLPQQQYSATSSGKRQSSSDFDQGTNDADFWEVALTSEFKHPTPKRLRTG</sequence>
<reference evidence="3 4" key="1">
    <citation type="journal article" date="2023" name="Plant Dis.">
        <title>First Report of Diplodia intermedia Causing Canker and Dieback Diseases on Apple Trees in Canada.</title>
        <authorList>
            <person name="Ellouze W."/>
            <person name="Ilyukhin E."/>
            <person name="Sulman M."/>
            <person name="Ali S."/>
        </authorList>
    </citation>
    <scope>NUCLEOTIDE SEQUENCE [LARGE SCALE GENOMIC DNA]</scope>
    <source>
        <strain evidence="3 4">M45-28</strain>
    </source>
</reference>
<dbReference type="PROSITE" id="PS50011">
    <property type="entry name" value="PROTEIN_KINASE_DOM"/>
    <property type="match status" value="1"/>
</dbReference>
<evidence type="ECO:0000313" key="3">
    <source>
        <dbReference type="EMBL" id="KAL1645531.1"/>
    </source>
</evidence>
<dbReference type="SMART" id="SM00220">
    <property type="entry name" value="S_TKc"/>
    <property type="match status" value="1"/>
</dbReference>
<protein>
    <recommendedName>
        <fullName evidence="2">Protein kinase domain-containing protein</fullName>
    </recommendedName>
</protein>
<dbReference type="SUPFAM" id="SSF56112">
    <property type="entry name" value="Protein kinase-like (PK-like)"/>
    <property type="match status" value="1"/>
</dbReference>
<dbReference type="InterPro" id="IPR000719">
    <property type="entry name" value="Prot_kinase_dom"/>
</dbReference>
<keyword evidence="4" id="KW-1185">Reference proteome</keyword>
<dbReference type="Proteomes" id="UP001521184">
    <property type="component" value="Unassembled WGS sequence"/>
</dbReference>
<dbReference type="PROSITE" id="PS00108">
    <property type="entry name" value="PROTEIN_KINASE_ST"/>
    <property type="match status" value="1"/>
</dbReference>
<feature type="region of interest" description="Disordered" evidence="1">
    <location>
        <begin position="454"/>
        <end position="506"/>
    </location>
</feature>
<name>A0ABR3TWE7_9PEZI</name>
<accession>A0ABR3TWE7</accession>
<dbReference type="InterPro" id="IPR008271">
    <property type="entry name" value="Ser/Thr_kinase_AS"/>
</dbReference>
<feature type="region of interest" description="Disordered" evidence="1">
    <location>
        <begin position="315"/>
        <end position="392"/>
    </location>
</feature>
<feature type="domain" description="Protein kinase" evidence="2">
    <location>
        <begin position="1"/>
        <end position="235"/>
    </location>
</feature>
<dbReference type="InterPro" id="IPR011009">
    <property type="entry name" value="Kinase-like_dom_sf"/>
</dbReference>
<comment type="caution">
    <text evidence="3">The sequence shown here is derived from an EMBL/GenBank/DDBJ whole genome shotgun (WGS) entry which is preliminary data.</text>
</comment>
<evidence type="ECO:0000259" key="2">
    <source>
        <dbReference type="PROSITE" id="PS50011"/>
    </source>
</evidence>
<gene>
    <name evidence="3" type="ORF">SLS58_003841</name>
</gene>
<dbReference type="PANTHER" id="PTHR44167">
    <property type="entry name" value="OVARIAN-SPECIFIC SERINE/THREONINE-PROTEIN KINASE LOK-RELATED"/>
    <property type="match status" value="1"/>
</dbReference>
<evidence type="ECO:0000256" key="1">
    <source>
        <dbReference type="SAM" id="MobiDB-lite"/>
    </source>
</evidence>
<feature type="compositionally biased region" description="Polar residues" evidence="1">
    <location>
        <begin position="367"/>
        <end position="384"/>
    </location>
</feature>
<evidence type="ECO:0000313" key="4">
    <source>
        <dbReference type="Proteomes" id="UP001521184"/>
    </source>
</evidence>
<organism evidence="3 4">
    <name type="scientific">Diplodia intermedia</name>
    <dbReference type="NCBI Taxonomy" id="856260"/>
    <lineage>
        <taxon>Eukaryota</taxon>
        <taxon>Fungi</taxon>
        <taxon>Dikarya</taxon>
        <taxon>Ascomycota</taxon>
        <taxon>Pezizomycotina</taxon>
        <taxon>Dothideomycetes</taxon>
        <taxon>Dothideomycetes incertae sedis</taxon>
        <taxon>Botryosphaeriales</taxon>
        <taxon>Botryosphaeriaceae</taxon>
        <taxon>Diplodia</taxon>
    </lineage>
</organism>
<feature type="compositionally biased region" description="Polar residues" evidence="1">
    <location>
        <begin position="477"/>
        <end position="506"/>
    </location>
</feature>
<proteinExistence type="predicted"/>